<feature type="region of interest" description="Disordered" evidence="1">
    <location>
        <begin position="81"/>
        <end position="100"/>
    </location>
</feature>
<dbReference type="AlphaFoldDB" id="A0A1H9C711"/>
<proteinExistence type="predicted"/>
<feature type="region of interest" description="Disordered" evidence="1">
    <location>
        <begin position="1"/>
        <end position="39"/>
    </location>
</feature>
<reference evidence="3" key="1">
    <citation type="submission" date="2016-10" db="EMBL/GenBank/DDBJ databases">
        <authorList>
            <person name="Varghese N."/>
            <person name="Submissions S."/>
        </authorList>
    </citation>
    <scope>NUCLEOTIDE SEQUENCE [LARGE SCALE GENOMIC DNA]</scope>
    <source>
        <strain evidence="3">CGMCC 4.578</strain>
    </source>
</reference>
<accession>A0A1H9C711</accession>
<evidence type="ECO:0000313" key="2">
    <source>
        <dbReference type="EMBL" id="SEP96478.1"/>
    </source>
</evidence>
<gene>
    <name evidence="2" type="ORF">SAMN05216195_101691</name>
</gene>
<sequence length="227" mass="23409">MGGVRETAQHEGTAVVHHARDAAGEVRATAQEQFGQVTQEAKAQAGNVLRSAKDRVADEAEQQARKVSTQLDKIADELSSMAETASPDAMSAGAVRQVADTSRQAARYLDEQGARGLLGAAQDFARRKPGAFLLGAAVAGFLVGRVAKSATGSQSTGRTATQPAPAPAGPAPEFGGTSAPLSPAPATDPIPSYEDEGMTGTGREPQRYDDPYAPNPVPTGGARYVQP</sequence>
<name>A0A1H9C711_9PSEU</name>
<feature type="compositionally biased region" description="Polar residues" evidence="1">
    <location>
        <begin position="30"/>
        <end position="39"/>
    </location>
</feature>
<organism evidence="2 3">
    <name type="scientific">Lentzea flaviverrucosa</name>
    <dbReference type="NCBI Taxonomy" id="200379"/>
    <lineage>
        <taxon>Bacteria</taxon>
        <taxon>Bacillati</taxon>
        <taxon>Actinomycetota</taxon>
        <taxon>Actinomycetes</taxon>
        <taxon>Pseudonocardiales</taxon>
        <taxon>Pseudonocardiaceae</taxon>
        <taxon>Lentzea</taxon>
    </lineage>
</organism>
<dbReference type="Proteomes" id="UP000199028">
    <property type="component" value="Unassembled WGS sequence"/>
</dbReference>
<evidence type="ECO:0000313" key="3">
    <source>
        <dbReference type="Proteomes" id="UP000199028"/>
    </source>
</evidence>
<protein>
    <submittedName>
        <fullName evidence="2">Uncharacterized protein</fullName>
    </submittedName>
</protein>
<dbReference type="EMBL" id="FOFT01000001">
    <property type="protein sequence ID" value="SEP96478.1"/>
    <property type="molecule type" value="Genomic_DNA"/>
</dbReference>
<feature type="region of interest" description="Disordered" evidence="1">
    <location>
        <begin position="149"/>
        <end position="227"/>
    </location>
</feature>
<evidence type="ECO:0000256" key="1">
    <source>
        <dbReference type="SAM" id="MobiDB-lite"/>
    </source>
</evidence>
<keyword evidence="3" id="KW-1185">Reference proteome</keyword>